<dbReference type="InterPro" id="IPR000836">
    <property type="entry name" value="PRTase_dom"/>
</dbReference>
<evidence type="ECO:0000259" key="3">
    <source>
        <dbReference type="Pfam" id="PF00156"/>
    </source>
</evidence>
<dbReference type="Gene3D" id="3.40.50.2020">
    <property type="match status" value="1"/>
</dbReference>
<dbReference type="Pfam" id="PF00156">
    <property type="entry name" value="Pribosyltran"/>
    <property type="match status" value="1"/>
</dbReference>
<proteinExistence type="predicted"/>
<dbReference type="PANTHER" id="PTHR43340:SF1">
    <property type="entry name" value="HYPOXANTHINE PHOSPHORIBOSYLTRANSFERASE"/>
    <property type="match status" value="1"/>
</dbReference>
<dbReference type="EC" id="2.4.2.8" evidence="4"/>
<dbReference type="EMBL" id="JBGCUO010000001">
    <property type="protein sequence ID" value="MEY1661772.1"/>
    <property type="molecule type" value="Genomic_DNA"/>
</dbReference>
<evidence type="ECO:0000313" key="4">
    <source>
        <dbReference type="EMBL" id="MEY1661772.1"/>
    </source>
</evidence>
<evidence type="ECO:0000313" key="5">
    <source>
        <dbReference type="Proteomes" id="UP001562065"/>
    </source>
</evidence>
<comment type="catalytic activity">
    <reaction evidence="1">
        <text>GMP + diphosphate = guanine + 5-phospho-alpha-D-ribose 1-diphosphate</text>
        <dbReference type="Rhea" id="RHEA:25424"/>
        <dbReference type="ChEBI" id="CHEBI:16235"/>
        <dbReference type="ChEBI" id="CHEBI:33019"/>
        <dbReference type="ChEBI" id="CHEBI:58017"/>
        <dbReference type="ChEBI" id="CHEBI:58115"/>
        <dbReference type="EC" id="2.4.2.8"/>
    </reaction>
    <physiologicalReaction direction="right-to-left" evidence="1">
        <dbReference type="Rhea" id="RHEA:25426"/>
    </physiologicalReaction>
</comment>
<dbReference type="InterPro" id="IPR050408">
    <property type="entry name" value="HGPRT"/>
</dbReference>
<evidence type="ECO:0000256" key="2">
    <source>
        <dbReference type="ARBA" id="ARBA00049402"/>
    </source>
</evidence>
<name>A0ABV4AG20_9GAMM</name>
<dbReference type="CDD" id="cd06223">
    <property type="entry name" value="PRTases_typeI"/>
    <property type="match status" value="1"/>
</dbReference>
<keyword evidence="5" id="KW-1185">Reference proteome</keyword>
<keyword evidence="4" id="KW-0328">Glycosyltransferase</keyword>
<dbReference type="NCBIfam" id="NF006605">
    <property type="entry name" value="PRK09162.1"/>
    <property type="match status" value="1"/>
</dbReference>
<organism evidence="4 5">
    <name type="scientific">Isoalcanivorax beigongshangi</name>
    <dbReference type="NCBI Taxonomy" id="3238810"/>
    <lineage>
        <taxon>Bacteria</taxon>
        <taxon>Pseudomonadati</taxon>
        <taxon>Pseudomonadota</taxon>
        <taxon>Gammaproteobacteria</taxon>
        <taxon>Oceanospirillales</taxon>
        <taxon>Alcanivoracaceae</taxon>
        <taxon>Isoalcanivorax</taxon>
    </lineage>
</organism>
<accession>A0ABV4AG20</accession>
<protein>
    <submittedName>
        <fullName evidence="4">Hypoxanthine-guanine phosphoribosyltransferase</fullName>
        <ecNumber evidence="4">2.4.2.8</ecNumber>
    </submittedName>
</protein>
<evidence type="ECO:0000256" key="1">
    <source>
        <dbReference type="ARBA" id="ARBA00048811"/>
    </source>
</evidence>
<dbReference type="RefSeq" id="WP_369455021.1">
    <property type="nucleotide sequence ID" value="NZ_JBGCUO010000001.1"/>
</dbReference>
<gene>
    <name evidence="4" type="ORF">AB5I84_06380</name>
</gene>
<comment type="catalytic activity">
    <reaction evidence="2">
        <text>IMP + diphosphate = hypoxanthine + 5-phospho-alpha-D-ribose 1-diphosphate</text>
        <dbReference type="Rhea" id="RHEA:17973"/>
        <dbReference type="ChEBI" id="CHEBI:17368"/>
        <dbReference type="ChEBI" id="CHEBI:33019"/>
        <dbReference type="ChEBI" id="CHEBI:58017"/>
        <dbReference type="ChEBI" id="CHEBI:58053"/>
        <dbReference type="EC" id="2.4.2.8"/>
    </reaction>
    <physiologicalReaction direction="right-to-left" evidence="2">
        <dbReference type="Rhea" id="RHEA:17975"/>
    </physiologicalReaction>
</comment>
<comment type="caution">
    <text evidence="4">The sequence shown here is derived from an EMBL/GenBank/DDBJ whole genome shotgun (WGS) entry which is preliminary data.</text>
</comment>
<dbReference type="SUPFAM" id="SSF53271">
    <property type="entry name" value="PRTase-like"/>
    <property type="match status" value="1"/>
</dbReference>
<dbReference type="PANTHER" id="PTHR43340">
    <property type="entry name" value="HYPOXANTHINE-GUANINE PHOSPHORIBOSYLTRANSFERASE"/>
    <property type="match status" value="1"/>
</dbReference>
<dbReference type="Proteomes" id="UP001562065">
    <property type="component" value="Unassembled WGS sequence"/>
</dbReference>
<reference evidence="4 5" key="1">
    <citation type="submission" date="2024-07" db="EMBL/GenBank/DDBJ databases">
        <authorList>
            <person name="Ren Q."/>
        </authorList>
    </citation>
    <scope>NUCLEOTIDE SEQUENCE [LARGE SCALE GENOMIC DNA]</scope>
    <source>
        <strain evidence="4 5">REN37</strain>
    </source>
</reference>
<dbReference type="GO" id="GO:0016757">
    <property type="term" value="F:glycosyltransferase activity"/>
    <property type="evidence" value="ECO:0007669"/>
    <property type="project" value="UniProtKB-KW"/>
</dbReference>
<keyword evidence="4" id="KW-0808">Transferase</keyword>
<feature type="domain" description="Phosphoribosyltransferase" evidence="3">
    <location>
        <begin position="22"/>
        <end position="146"/>
    </location>
</feature>
<sequence length="187" mass="20294">MTPEFKQELLKVRAEARLLYSQAQLDDAVRRMATEITARYADLNPLLLTVMNGGVVFAGRLLPELDFPLEVDYLHASRYGAATTGSTLHWRVSPGTNLAGRHVLILDDILDVGATLLAIAAACEEQGALSVATAVLVDKVHDRKAEPGLKADFTGVETEDAYLFGGGMDYKGYWRNAPGIFAVEDNA</sequence>
<dbReference type="InterPro" id="IPR029057">
    <property type="entry name" value="PRTase-like"/>
</dbReference>